<organism evidence="6 7">
    <name type="scientific">Azospirillum argentinense</name>
    <dbReference type="NCBI Taxonomy" id="2970906"/>
    <lineage>
        <taxon>Bacteria</taxon>
        <taxon>Pseudomonadati</taxon>
        <taxon>Pseudomonadota</taxon>
        <taxon>Alphaproteobacteria</taxon>
        <taxon>Rhodospirillales</taxon>
        <taxon>Azospirillaceae</taxon>
        <taxon>Azospirillum</taxon>
    </lineage>
</organism>
<keyword evidence="2" id="KW-0805">Transcription regulation</keyword>
<dbReference type="SUPFAM" id="SSF46785">
    <property type="entry name" value="Winged helix' DNA-binding domain"/>
    <property type="match status" value="1"/>
</dbReference>
<dbReference type="SUPFAM" id="SSF53850">
    <property type="entry name" value="Periplasmic binding protein-like II"/>
    <property type="match status" value="1"/>
</dbReference>
<evidence type="ECO:0000256" key="1">
    <source>
        <dbReference type="ARBA" id="ARBA00009437"/>
    </source>
</evidence>
<accession>A0A060DER0</accession>
<dbReference type="Gene3D" id="1.10.10.10">
    <property type="entry name" value="Winged helix-like DNA-binding domain superfamily/Winged helix DNA-binding domain"/>
    <property type="match status" value="1"/>
</dbReference>
<keyword evidence="4" id="KW-0804">Transcription</keyword>
<dbReference type="CDD" id="cd08421">
    <property type="entry name" value="PBP2_LTTR_like_1"/>
    <property type="match status" value="1"/>
</dbReference>
<dbReference type="GO" id="GO:0003700">
    <property type="term" value="F:DNA-binding transcription factor activity"/>
    <property type="evidence" value="ECO:0007669"/>
    <property type="project" value="InterPro"/>
</dbReference>
<evidence type="ECO:0000313" key="7">
    <source>
        <dbReference type="Proteomes" id="UP000027186"/>
    </source>
</evidence>
<dbReference type="Proteomes" id="UP000027186">
    <property type="component" value="Chromosome"/>
</dbReference>
<dbReference type="Pfam" id="PF03466">
    <property type="entry name" value="LysR_substrate"/>
    <property type="match status" value="1"/>
</dbReference>
<gene>
    <name evidence="6" type="ORF">ABAZ39_11765</name>
</gene>
<dbReference type="Pfam" id="PF00126">
    <property type="entry name" value="HTH_1"/>
    <property type="match status" value="1"/>
</dbReference>
<feature type="domain" description="HTH lysR-type" evidence="5">
    <location>
        <begin position="4"/>
        <end position="61"/>
    </location>
</feature>
<dbReference type="PANTHER" id="PTHR30419">
    <property type="entry name" value="HTH-TYPE TRANSCRIPTIONAL REGULATOR YBHD"/>
    <property type="match status" value="1"/>
</dbReference>
<dbReference type="GO" id="GO:0005829">
    <property type="term" value="C:cytosol"/>
    <property type="evidence" value="ECO:0007669"/>
    <property type="project" value="TreeGrafter"/>
</dbReference>
<reference evidence="6 7" key="1">
    <citation type="journal article" date="2014" name="Genome Announc.">
        <title>Complete Genome Sequence of the Model Rhizosphere Strain Azospirillum brasilense Az39, Successfully Applied in Agriculture.</title>
        <authorList>
            <person name="Rivera D."/>
            <person name="Revale S."/>
            <person name="Molina R."/>
            <person name="Gualpa J."/>
            <person name="Puente M."/>
            <person name="Maroniche G."/>
            <person name="Paris G."/>
            <person name="Baker D."/>
            <person name="Clavijo B."/>
            <person name="McLay K."/>
            <person name="Spaepen S."/>
            <person name="Perticari A."/>
            <person name="Vazquez M."/>
            <person name="Wisniewski-Dye F."/>
            <person name="Watkins C."/>
            <person name="Martinez-Abarca F."/>
            <person name="Vanderleyden J."/>
            <person name="Cassan F."/>
        </authorList>
    </citation>
    <scope>NUCLEOTIDE SEQUENCE [LARGE SCALE GENOMIC DNA]</scope>
    <source>
        <strain evidence="6 7">Az39</strain>
    </source>
</reference>
<dbReference type="PANTHER" id="PTHR30419:SF2">
    <property type="entry name" value="LYSR FAMILY TRANSCRIPTIONAL REGULATOR"/>
    <property type="match status" value="1"/>
</dbReference>
<keyword evidence="3" id="KW-0238">DNA-binding</keyword>
<dbReference type="KEGG" id="abq:ABAZ39_11765"/>
<dbReference type="RefSeq" id="WP_038529488.1">
    <property type="nucleotide sequence ID" value="NZ_CP007793.1"/>
</dbReference>
<dbReference type="InterPro" id="IPR005119">
    <property type="entry name" value="LysR_subst-bd"/>
</dbReference>
<evidence type="ECO:0000256" key="3">
    <source>
        <dbReference type="ARBA" id="ARBA00023125"/>
    </source>
</evidence>
<protein>
    <recommendedName>
        <fullName evidence="5">HTH lysR-type domain-containing protein</fullName>
    </recommendedName>
</protein>
<dbReference type="Gene3D" id="3.40.190.290">
    <property type="match status" value="1"/>
</dbReference>
<evidence type="ECO:0000256" key="4">
    <source>
        <dbReference type="ARBA" id="ARBA00023163"/>
    </source>
</evidence>
<dbReference type="InterPro" id="IPR036388">
    <property type="entry name" value="WH-like_DNA-bd_sf"/>
</dbReference>
<dbReference type="AlphaFoldDB" id="A0A060DER0"/>
<comment type="similarity">
    <text evidence="1">Belongs to the LysR transcriptional regulatory family.</text>
</comment>
<dbReference type="PROSITE" id="PS50931">
    <property type="entry name" value="HTH_LYSR"/>
    <property type="match status" value="1"/>
</dbReference>
<evidence type="ECO:0000259" key="5">
    <source>
        <dbReference type="PROSITE" id="PS50931"/>
    </source>
</evidence>
<dbReference type="InterPro" id="IPR000847">
    <property type="entry name" value="LysR_HTH_N"/>
</dbReference>
<dbReference type="InterPro" id="IPR050950">
    <property type="entry name" value="HTH-type_LysR_regulators"/>
</dbReference>
<sequence>MVRHDIQTLLLFLRVCETKSITRAAGQSNLALSAASRRVKLLEDGCGTALLHRLPYGVEPTPAGLAVLRYARGVLGMNQQLDAELADYRAGVRGSVRVFASSSALVQRLAGDLSAFARAFPSIRLELQERPSVEIVEALYQKETDIGIIVRGGDLWQLRTRTYAEDRLAIVVPSDHPLAHGGPVAFASVLKEELVTLDHATAVHRLVTDQARRSGQTPRVRVQVRSFEAMCQMVLHGLGLGILPELAAQPLVAAFGLTLLLLDEPWARRELAICTRAGDELDASAQRLIDFLVTCTRAAGN</sequence>
<proteinExistence type="inferred from homology"/>
<dbReference type="GO" id="GO:0003677">
    <property type="term" value="F:DNA binding"/>
    <property type="evidence" value="ECO:0007669"/>
    <property type="project" value="UniProtKB-KW"/>
</dbReference>
<name>A0A060DER0_9PROT</name>
<dbReference type="InterPro" id="IPR036390">
    <property type="entry name" value="WH_DNA-bd_sf"/>
</dbReference>
<evidence type="ECO:0000313" key="6">
    <source>
        <dbReference type="EMBL" id="AIB12656.1"/>
    </source>
</evidence>
<dbReference type="EMBL" id="CP007793">
    <property type="protein sequence ID" value="AIB12656.1"/>
    <property type="molecule type" value="Genomic_DNA"/>
</dbReference>
<evidence type="ECO:0000256" key="2">
    <source>
        <dbReference type="ARBA" id="ARBA00023015"/>
    </source>
</evidence>